<sequence>QLKRIDNFDAYCYIGRRDVRSTCYSYNNGQRDVRSTCYSYNNGQRDVRST</sequence>
<accession>W2GIT2</accession>
<proteinExistence type="predicted"/>
<dbReference type="EMBL" id="KI687283">
    <property type="protein sequence ID" value="ETK82126.1"/>
    <property type="molecule type" value="Genomic_DNA"/>
</dbReference>
<dbReference type="Proteomes" id="UP000053236">
    <property type="component" value="Unassembled WGS sequence"/>
</dbReference>
<evidence type="ECO:0000313" key="1">
    <source>
        <dbReference type="EMBL" id="ETK82126.1"/>
    </source>
</evidence>
<reference evidence="1" key="1">
    <citation type="submission" date="2013-11" db="EMBL/GenBank/DDBJ databases">
        <title>The Genome Sequence of Phytophthora parasitica CJ02B3.</title>
        <authorList>
            <consortium name="The Broad Institute Genomics Platform"/>
            <person name="Russ C."/>
            <person name="Tyler B."/>
            <person name="Panabieres F."/>
            <person name="Shan W."/>
            <person name="Tripathy S."/>
            <person name="Grunwald N."/>
            <person name="Machado M."/>
            <person name="Johnson C.S."/>
            <person name="Arredondo F."/>
            <person name="Hong C."/>
            <person name="Coffey M."/>
            <person name="Young S.K."/>
            <person name="Zeng Q."/>
            <person name="Gargeya S."/>
            <person name="Fitzgerald M."/>
            <person name="Abouelleil A."/>
            <person name="Alvarado L."/>
            <person name="Chapman S.B."/>
            <person name="Gainer-Dewar J."/>
            <person name="Goldberg J."/>
            <person name="Griggs A."/>
            <person name="Gujja S."/>
            <person name="Hansen M."/>
            <person name="Howarth C."/>
            <person name="Imamovic A."/>
            <person name="Ireland A."/>
            <person name="Larimer J."/>
            <person name="McCowan C."/>
            <person name="Murphy C."/>
            <person name="Pearson M."/>
            <person name="Poon T.W."/>
            <person name="Priest M."/>
            <person name="Roberts A."/>
            <person name="Saif S."/>
            <person name="Shea T."/>
            <person name="Sykes S."/>
            <person name="Wortman J."/>
            <person name="Nusbaum C."/>
            <person name="Birren B."/>
        </authorList>
    </citation>
    <scope>NUCLEOTIDE SEQUENCE [LARGE SCALE GENOMIC DNA]</scope>
    <source>
        <strain evidence="1">CJ02B3</strain>
    </source>
</reference>
<organism evidence="1">
    <name type="scientific">Phytophthora nicotianae</name>
    <name type="common">Potato buckeye rot agent</name>
    <name type="synonym">Phytophthora parasitica</name>
    <dbReference type="NCBI Taxonomy" id="4792"/>
    <lineage>
        <taxon>Eukaryota</taxon>
        <taxon>Sar</taxon>
        <taxon>Stramenopiles</taxon>
        <taxon>Oomycota</taxon>
        <taxon>Peronosporomycetes</taxon>
        <taxon>Peronosporales</taxon>
        <taxon>Peronosporaceae</taxon>
        <taxon>Phytophthora</taxon>
    </lineage>
</organism>
<protein>
    <submittedName>
        <fullName evidence="1">Uncharacterized protein</fullName>
    </submittedName>
</protein>
<gene>
    <name evidence="1" type="ORF">L915_12442</name>
</gene>
<feature type="non-terminal residue" evidence="1">
    <location>
        <position position="1"/>
    </location>
</feature>
<dbReference type="AlphaFoldDB" id="W2GIT2"/>
<name>W2GIT2_PHYNI</name>